<protein>
    <recommendedName>
        <fullName evidence="1">Methyltransferase type 11 domain-containing protein</fullName>
    </recommendedName>
</protein>
<gene>
    <name evidence="2" type="ORF">AYJ54_29705</name>
</gene>
<keyword evidence="3" id="KW-1185">Reference proteome</keyword>
<dbReference type="Gene3D" id="3.40.50.150">
    <property type="entry name" value="Vaccinia Virus protein VP39"/>
    <property type="match status" value="1"/>
</dbReference>
<dbReference type="OrthoDB" id="5449367at2"/>
<organism evidence="2 3">
    <name type="scientific">Bradyrhizobium centrolobii</name>
    <dbReference type="NCBI Taxonomy" id="1505087"/>
    <lineage>
        <taxon>Bacteria</taxon>
        <taxon>Pseudomonadati</taxon>
        <taxon>Pseudomonadota</taxon>
        <taxon>Alphaproteobacteria</taxon>
        <taxon>Hyphomicrobiales</taxon>
        <taxon>Nitrobacteraceae</taxon>
        <taxon>Bradyrhizobium</taxon>
    </lineage>
</organism>
<comment type="caution">
    <text evidence="2">The sequence shown here is derived from an EMBL/GenBank/DDBJ whole genome shotgun (WGS) entry which is preliminary data.</text>
</comment>
<dbReference type="InterPro" id="IPR050508">
    <property type="entry name" value="Methyltransf_Superfamily"/>
</dbReference>
<dbReference type="CDD" id="cd02440">
    <property type="entry name" value="AdoMet_MTases"/>
    <property type="match status" value="1"/>
</dbReference>
<dbReference type="PANTHER" id="PTHR42912:SF93">
    <property type="entry name" value="N6-ADENOSINE-METHYLTRANSFERASE TMT1A"/>
    <property type="match status" value="1"/>
</dbReference>
<reference evidence="2 3" key="1">
    <citation type="submission" date="2016-03" db="EMBL/GenBank/DDBJ databases">
        <title>Draft Genome Sequence of the Strain BR 10245 (Bradyrhizobium sp.) isolated from nodules of Centrolobium paraense.</title>
        <authorList>
            <person name="Simoes-Araujo J.L.Sr."/>
            <person name="Barauna A.C."/>
            <person name="Silva K."/>
            <person name="Zilli J.E."/>
        </authorList>
    </citation>
    <scope>NUCLEOTIDE SEQUENCE [LARGE SCALE GENOMIC DNA]</scope>
    <source>
        <strain evidence="2 3">BR 10245</strain>
    </source>
</reference>
<dbReference type="SUPFAM" id="SSF53335">
    <property type="entry name" value="S-adenosyl-L-methionine-dependent methyltransferases"/>
    <property type="match status" value="1"/>
</dbReference>
<dbReference type="InterPro" id="IPR029063">
    <property type="entry name" value="SAM-dependent_MTases_sf"/>
</dbReference>
<dbReference type="InterPro" id="IPR013216">
    <property type="entry name" value="Methyltransf_11"/>
</dbReference>
<sequence>MLRKALERVLELPAVYDLNQLIGQPTVRRYTQLIAEEVPLTAETSVLDLGCGTGATRQIIPGRYCGIDINPDYIAAAKRIRSGGEFIAMDATKLTFPDASFDQVISVATTHHLDGGQLQAMALEALRVVRAGGAFHIIDAILPVNPRDRAKEMFFRMDRGRFPRKLEDLVAVVSGVAGVARTRVLNGPMHDVAYVKVVRAGAIA</sequence>
<evidence type="ECO:0000259" key="1">
    <source>
        <dbReference type="Pfam" id="PF08241"/>
    </source>
</evidence>
<dbReference type="RefSeq" id="WP_063707697.1">
    <property type="nucleotide sequence ID" value="NZ_LUUB01000106.1"/>
</dbReference>
<accession>A0A176Y9P4</accession>
<dbReference type="STRING" id="1505087.AYJ54_29705"/>
<proteinExistence type="predicted"/>
<dbReference type="EMBL" id="LUUB01000106">
    <property type="protein sequence ID" value="OAF01253.1"/>
    <property type="molecule type" value="Genomic_DNA"/>
</dbReference>
<evidence type="ECO:0000313" key="3">
    <source>
        <dbReference type="Proteomes" id="UP000076959"/>
    </source>
</evidence>
<feature type="domain" description="Methyltransferase type 11" evidence="1">
    <location>
        <begin position="47"/>
        <end position="136"/>
    </location>
</feature>
<dbReference type="Pfam" id="PF08241">
    <property type="entry name" value="Methyltransf_11"/>
    <property type="match status" value="1"/>
</dbReference>
<dbReference type="AlphaFoldDB" id="A0A176Y9P4"/>
<dbReference type="Proteomes" id="UP000076959">
    <property type="component" value="Unassembled WGS sequence"/>
</dbReference>
<dbReference type="GO" id="GO:0008757">
    <property type="term" value="F:S-adenosylmethionine-dependent methyltransferase activity"/>
    <property type="evidence" value="ECO:0007669"/>
    <property type="project" value="InterPro"/>
</dbReference>
<dbReference type="PANTHER" id="PTHR42912">
    <property type="entry name" value="METHYLTRANSFERASE"/>
    <property type="match status" value="1"/>
</dbReference>
<name>A0A176Y9P4_9BRAD</name>
<evidence type="ECO:0000313" key="2">
    <source>
        <dbReference type="EMBL" id="OAF01253.1"/>
    </source>
</evidence>